<dbReference type="InterPro" id="IPR020726">
    <property type="entry name" value="Bcl2_BH2_motif_CS"/>
</dbReference>
<evidence type="ECO:0000256" key="1">
    <source>
        <dbReference type="ARBA" id="ARBA00009458"/>
    </source>
</evidence>
<evidence type="ECO:0000256" key="2">
    <source>
        <dbReference type="ARBA" id="ARBA00022553"/>
    </source>
</evidence>
<dbReference type="SUPFAM" id="SSF56854">
    <property type="entry name" value="Bcl-2 inhibitors of programmed cell death"/>
    <property type="match status" value="1"/>
</dbReference>
<dbReference type="GO" id="GO:0006915">
    <property type="term" value="P:apoptotic process"/>
    <property type="evidence" value="ECO:0007669"/>
    <property type="project" value="UniProtKB-KW"/>
</dbReference>
<dbReference type="OMA" id="QIALTCE"/>
<keyword evidence="3" id="KW-0053">Apoptosis</keyword>
<dbReference type="AlphaFoldDB" id="A0A669Q211"/>
<dbReference type="PANTHER" id="PTHR14965">
    <property type="entry name" value="SI:CH73-248E21.1"/>
    <property type="match status" value="1"/>
</dbReference>
<keyword evidence="2" id="KW-0597">Phosphoprotein</keyword>
<evidence type="ECO:0000313" key="5">
    <source>
        <dbReference type="Ensembl" id="ENSPCLP00000013845.1"/>
    </source>
</evidence>
<dbReference type="KEGG" id="pcoc:116235190"/>
<dbReference type="OrthoDB" id="9948726at2759"/>
<dbReference type="PANTHER" id="PTHR14965:SF1">
    <property type="entry name" value="APOPTOSIS FACILITATOR BCL-2-LIKE PROTEIN 14"/>
    <property type="match status" value="1"/>
</dbReference>
<dbReference type="CTD" id="79370"/>
<evidence type="ECO:0000256" key="4">
    <source>
        <dbReference type="SAM" id="MobiDB-lite"/>
    </source>
</evidence>
<dbReference type="GO" id="GO:2001236">
    <property type="term" value="P:regulation of extrinsic apoptotic signaling pathway"/>
    <property type="evidence" value="ECO:0007669"/>
    <property type="project" value="TreeGrafter"/>
</dbReference>
<reference evidence="5" key="1">
    <citation type="submission" date="2025-08" db="UniProtKB">
        <authorList>
            <consortium name="Ensembl"/>
        </authorList>
    </citation>
    <scope>IDENTIFICATION</scope>
</reference>
<feature type="region of interest" description="Disordered" evidence="4">
    <location>
        <begin position="55"/>
        <end position="93"/>
    </location>
</feature>
<sequence length="326" mass="37242">MSSPNDVSMEEILLEDNEQDTIEYRILMAYAQRKLPASRYKKLLKNEANVQKASSLIRSEGELQHQRDKSGPNQASELQHGAKKQKRKKQPKQKFLSRYCLPFFCSGAEQQSPTKTCAPNSQMEDFSTSDTCTGSQQKRSFQEQSEKADVNHIVDKLSELVTTRPQPSPSNVTFKMLVHTQALEKDSGDTADENEGEGNDEEKTIQTIVALLRKSGDQLEERFKKDRSFYQRFEDMLSYAFFERLTDLFLENVSADSTTETEDQLQCTKVAFALEVTTRLTAVDNHPMNLVMGFGLKYLQEHLSPWIRDRGGWDKALSSLDQEEVE</sequence>
<protein>
    <submittedName>
        <fullName evidence="5">BCL2 like 14</fullName>
    </submittedName>
</protein>
<reference evidence="5" key="2">
    <citation type="submission" date="2025-09" db="UniProtKB">
        <authorList>
            <consortium name="Ensembl"/>
        </authorList>
    </citation>
    <scope>IDENTIFICATION</scope>
</reference>
<accession>A0A669Q211</accession>
<dbReference type="Proteomes" id="UP000472261">
    <property type="component" value="Unplaced"/>
</dbReference>
<evidence type="ECO:0000313" key="6">
    <source>
        <dbReference type="Proteomes" id="UP000472261"/>
    </source>
</evidence>
<dbReference type="RefSeq" id="XP_031459051.1">
    <property type="nucleotide sequence ID" value="XM_031603191.1"/>
</dbReference>
<feature type="region of interest" description="Disordered" evidence="4">
    <location>
        <begin position="109"/>
        <end position="147"/>
    </location>
</feature>
<feature type="compositionally biased region" description="Polar residues" evidence="4">
    <location>
        <begin position="109"/>
        <end position="139"/>
    </location>
</feature>
<organism evidence="5 6">
    <name type="scientific">Phasianus colchicus</name>
    <name type="common">Common pheasant</name>
    <dbReference type="NCBI Taxonomy" id="9054"/>
    <lineage>
        <taxon>Eukaryota</taxon>
        <taxon>Metazoa</taxon>
        <taxon>Chordata</taxon>
        <taxon>Craniata</taxon>
        <taxon>Vertebrata</taxon>
        <taxon>Euteleostomi</taxon>
        <taxon>Archelosauria</taxon>
        <taxon>Archosauria</taxon>
        <taxon>Dinosauria</taxon>
        <taxon>Saurischia</taxon>
        <taxon>Theropoda</taxon>
        <taxon>Coelurosauria</taxon>
        <taxon>Aves</taxon>
        <taxon>Neognathae</taxon>
        <taxon>Galloanserae</taxon>
        <taxon>Galliformes</taxon>
        <taxon>Phasianidae</taxon>
        <taxon>Phasianinae</taxon>
        <taxon>Phasianus</taxon>
    </lineage>
</organism>
<feature type="compositionally biased region" description="Basic residues" evidence="4">
    <location>
        <begin position="81"/>
        <end position="92"/>
    </location>
</feature>
<keyword evidence="6" id="KW-1185">Reference proteome</keyword>
<dbReference type="GeneID" id="116235190"/>
<gene>
    <name evidence="5" type="primary">BCL2L14</name>
</gene>
<dbReference type="PROSITE" id="PS50062">
    <property type="entry name" value="BCL2_FAMILY"/>
    <property type="match status" value="1"/>
</dbReference>
<evidence type="ECO:0000256" key="3">
    <source>
        <dbReference type="ARBA" id="ARBA00022703"/>
    </source>
</evidence>
<dbReference type="PROSITE" id="PS01258">
    <property type="entry name" value="BH2"/>
    <property type="match status" value="1"/>
</dbReference>
<proteinExistence type="inferred from homology"/>
<dbReference type="Gene3D" id="1.10.437.10">
    <property type="entry name" value="Blc2-like"/>
    <property type="match status" value="1"/>
</dbReference>
<name>A0A669Q211_PHACC</name>
<dbReference type="Ensembl" id="ENSPCLT00000018430.1">
    <property type="protein sequence ID" value="ENSPCLP00000013845.1"/>
    <property type="gene ID" value="ENSPCLG00000011382.1"/>
</dbReference>
<dbReference type="InterPro" id="IPR036834">
    <property type="entry name" value="Bcl-2-like_sf"/>
</dbReference>
<comment type="similarity">
    <text evidence="1">Belongs to the Bcl-2 family.</text>
</comment>
<feature type="compositionally biased region" description="Basic and acidic residues" evidence="4">
    <location>
        <begin position="59"/>
        <end position="70"/>
    </location>
</feature>
<dbReference type="InterPro" id="IPR002475">
    <property type="entry name" value="Bcl2-like"/>
</dbReference>